<name>E3GZV8_ROTDC</name>
<dbReference type="EMBL" id="CP002280">
    <property type="protein sequence ID" value="ADP40928.1"/>
    <property type="molecule type" value="Genomic_DNA"/>
</dbReference>
<sequence length="51" mass="5805">MAAQLEWNTRVYVQSSASYSGGCSGVALRLKTRRIHVHYIADSYLDSTRWV</sequence>
<protein>
    <submittedName>
        <fullName evidence="1">Uncharacterized protein</fullName>
    </submittedName>
</protein>
<accession>E3GZV8</accession>
<proteinExistence type="predicted"/>
<dbReference type="Proteomes" id="UP000000387">
    <property type="component" value="Chromosome"/>
</dbReference>
<dbReference type="AlphaFoldDB" id="E3GZV8"/>
<reference evidence="2" key="1">
    <citation type="submission" date="2010-10" db="EMBL/GenBank/DDBJ databases">
        <title>The complete genome of Rothia dentocariosa ATCC 17931.</title>
        <authorList>
            <person name="Muzny D."/>
            <person name="Qin X."/>
            <person name="Buhay C."/>
            <person name="Dugan-Rocha S."/>
            <person name="Ding Y."/>
            <person name="Chen G."/>
            <person name="Hawes A."/>
            <person name="Holder M."/>
            <person name="Jhangiani S."/>
            <person name="Johnson A."/>
            <person name="Khan Z."/>
            <person name="Li Z."/>
            <person name="Liu W."/>
            <person name="Liu X."/>
            <person name="Perez L."/>
            <person name="Shen H."/>
            <person name="Wang Q."/>
            <person name="Watt J."/>
            <person name="Xi L."/>
            <person name="Xin Y."/>
            <person name="Zhou J."/>
            <person name="Deng J."/>
            <person name="Jiang H."/>
            <person name="Liu Y."/>
            <person name="Qu J."/>
            <person name="Song X.-Z."/>
            <person name="Zhang L."/>
            <person name="Villasana D."/>
            <person name="Johnson A."/>
            <person name="Liu J."/>
            <person name="Liyanage D."/>
            <person name="Lorensuhewa L."/>
            <person name="Robinson T."/>
            <person name="Song A."/>
            <person name="Song B.-B."/>
            <person name="Dinh H."/>
            <person name="Thornton R."/>
            <person name="Coyle M."/>
            <person name="Francisco L."/>
            <person name="Jackson L."/>
            <person name="Javaid M."/>
            <person name="Korchina V."/>
            <person name="Kovar C."/>
            <person name="Mata R."/>
            <person name="Mathew T."/>
            <person name="Ngo R."/>
            <person name="Nguyen L."/>
            <person name="Nguyen N."/>
            <person name="Okwuonu G."/>
            <person name="Ongeri F."/>
            <person name="Pham C."/>
            <person name="Simmons D."/>
            <person name="Wilczek-Boney K."/>
            <person name="Hale W."/>
            <person name="Jakkamsetti A."/>
            <person name="Pham P."/>
            <person name="Ruth R."/>
            <person name="San Lucas F."/>
            <person name="Warren J."/>
            <person name="Zhang J."/>
            <person name="Zhao Z."/>
            <person name="Zhou C."/>
            <person name="Zhu D."/>
            <person name="Lee S."/>
            <person name="Bess C."/>
            <person name="Blankenburg K."/>
            <person name="Forbes L."/>
            <person name="Fu Q."/>
            <person name="Gubbala S."/>
            <person name="Hirani K."/>
            <person name="Jayaseelan J.C."/>
            <person name="Lara F."/>
            <person name="Munidasa M."/>
            <person name="Palculict T."/>
            <person name="Patil S."/>
            <person name="Pu L.-L."/>
            <person name="Saada N."/>
            <person name="Tang L."/>
            <person name="Weissenberger G."/>
            <person name="Zhu Y."/>
            <person name="Hemphill L."/>
            <person name="Shang Y."/>
            <person name="Youmans B."/>
            <person name="Ayvaz T."/>
            <person name="Ross M."/>
            <person name="Santibanez J."/>
            <person name="Aqrawi P."/>
            <person name="Gross S."/>
            <person name="Joshi V."/>
            <person name="Fowler G."/>
            <person name="Nazareth L."/>
            <person name="Reid J."/>
            <person name="Worley K."/>
            <person name="Petrosino J."/>
            <person name="Highlander S."/>
            <person name="Gibbs R."/>
        </authorList>
    </citation>
    <scope>NUCLEOTIDE SEQUENCE [LARGE SCALE GENOMIC DNA]</scope>
    <source>
        <strain evidence="2">ATCC 17931 / CDC X599 / XDIA</strain>
    </source>
</reference>
<gene>
    <name evidence="1" type="ordered locus">HMPREF0733_11471</name>
</gene>
<organism evidence="1 2">
    <name type="scientific">Rothia dentocariosa (strain ATCC 17931 / CDC X599 / XDIA)</name>
    <dbReference type="NCBI Taxonomy" id="762948"/>
    <lineage>
        <taxon>Bacteria</taxon>
        <taxon>Bacillati</taxon>
        <taxon>Actinomycetota</taxon>
        <taxon>Actinomycetes</taxon>
        <taxon>Micrococcales</taxon>
        <taxon>Micrococcaceae</taxon>
        <taxon>Rothia</taxon>
    </lineage>
</organism>
<evidence type="ECO:0000313" key="2">
    <source>
        <dbReference type="Proteomes" id="UP000000387"/>
    </source>
</evidence>
<evidence type="ECO:0000313" key="1">
    <source>
        <dbReference type="EMBL" id="ADP40928.1"/>
    </source>
</evidence>
<dbReference type="HOGENOM" id="CLU_3103410_0_0_11"/>
<dbReference type="KEGG" id="rdn:HMPREF0733_11471"/>